<accession>A0A7R9TPL6</accession>
<reference evidence="1" key="1">
    <citation type="submission" date="2021-01" db="EMBL/GenBank/DDBJ databases">
        <authorList>
            <person name="Corre E."/>
            <person name="Pelletier E."/>
            <person name="Niang G."/>
            <person name="Scheremetjew M."/>
            <person name="Finn R."/>
            <person name="Kale V."/>
            <person name="Holt S."/>
            <person name="Cochrane G."/>
            <person name="Meng A."/>
            <person name="Brown T."/>
            <person name="Cohen L."/>
        </authorList>
    </citation>
    <scope>NUCLEOTIDE SEQUENCE</scope>
    <source>
        <strain evidence="1">CCMP1413</strain>
    </source>
</reference>
<proteinExistence type="predicted"/>
<dbReference type="PANTHER" id="PTHR35759">
    <property type="entry name" value="BNAA09G03860D PROTEIN"/>
    <property type="match status" value="1"/>
</dbReference>
<organism evidence="1">
    <name type="scientific">Prasinoderma coloniale</name>
    <dbReference type="NCBI Taxonomy" id="156133"/>
    <lineage>
        <taxon>Eukaryota</taxon>
        <taxon>Viridiplantae</taxon>
        <taxon>Prasinodermophyta</taxon>
        <taxon>Prasinodermophyceae</taxon>
        <taxon>Prasinodermales</taxon>
        <taxon>Prasinodermaceae</taxon>
        <taxon>Prasinoderma</taxon>
    </lineage>
</organism>
<gene>
    <name evidence="1" type="ORF">PCOL08062_LOCUS6959</name>
</gene>
<dbReference type="PANTHER" id="PTHR35759:SF1">
    <property type="entry name" value="OS07G0673000 PROTEIN"/>
    <property type="match status" value="1"/>
</dbReference>
<dbReference type="EMBL" id="HBDZ01009097">
    <property type="protein sequence ID" value="CAD8241136.1"/>
    <property type="molecule type" value="Transcribed_RNA"/>
</dbReference>
<protein>
    <submittedName>
        <fullName evidence="1">Uncharacterized protein</fullName>
    </submittedName>
</protein>
<name>A0A7R9TPL6_9VIRI</name>
<sequence length="350" mass="37251">MIASTTCHGLKRLIATGGPALVARARAHGRTNARGATLARASAHENDDAFAELLATWDADLARAAARRVLRAAVATMELSQTGYDGKDSVPCDADALACLVRLRAPALAPPTRALLRQLAAKRAWQTREASGAEIAVRTPMPVDGFAVRGAVVEPPVYGACRPVGADFARAGFGEAALDALFAGLFEHVAEHAAREGGLRHVDLSVHDLYHCHVFAVAREASCDTRARTRVHSGEEPTHLGVLFHAREYPSGFPCDLGWCAEGSRVQYVPEEMERRNLLLLVRVAEDHDAFAGARAGVGLWALDLGDGTLLRSHCVLPGAAAQAALTLDEALLGERLGDVYFLDGDVYAV</sequence>
<dbReference type="AlphaFoldDB" id="A0A7R9TPL6"/>
<evidence type="ECO:0000313" key="1">
    <source>
        <dbReference type="EMBL" id="CAD8241136.1"/>
    </source>
</evidence>